<dbReference type="AlphaFoldDB" id="G3YG09"/>
<reference evidence="5 6" key="1">
    <citation type="journal article" date="2011" name="Genome Res.">
        <title>Comparative genomics of citric-acid-producing Aspergillus niger ATCC 1015 versus enzyme-producing CBS 513.88.</title>
        <authorList>
            <person name="Andersen M.R."/>
            <person name="Salazar M.P."/>
            <person name="Schaap P.J."/>
            <person name="van de Vondervoort P.J."/>
            <person name="Culley D."/>
            <person name="Thykaer J."/>
            <person name="Frisvad J.C."/>
            <person name="Nielsen K.F."/>
            <person name="Albang R."/>
            <person name="Albermann K."/>
            <person name="Berka R.M."/>
            <person name="Braus G.H."/>
            <person name="Braus-Stromeyer S.A."/>
            <person name="Corrochano L.M."/>
            <person name="Dai Z."/>
            <person name="van Dijck P.W."/>
            <person name="Hofmann G."/>
            <person name="Lasure L.L."/>
            <person name="Magnuson J.K."/>
            <person name="Menke H."/>
            <person name="Meijer M."/>
            <person name="Meijer S.L."/>
            <person name="Nielsen J.B."/>
            <person name="Nielsen M.L."/>
            <person name="van Ooyen A.J."/>
            <person name="Pel H.J."/>
            <person name="Poulsen L."/>
            <person name="Samson R.A."/>
            <person name="Stam H."/>
            <person name="Tsang A."/>
            <person name="van den Brink J.M."/>
            <person name="Atkins A."/>
            <person name="Aerts A."/>
            <person name="Shapiro H."/>
            <person name="Pangilinan J."/>
            <person name="Salamov A."/>
            <person name="Lou Y."/>
            <person name="Lindquist E."/>
            <person name="Lucas S."/>
            <person name="Grimwood J."/>
            <person name="Grigoriev I.V."/>
            <person name="Kubicek C.P."/>
            <person name="Martinez D."/>
            <person name="van Peij N.N."/>
            <person name="Roubos J.A."/>
            <person name="Nielsen J."/>
            <person name="Baker S.E."/>
        </authorList>
    </citation>
    <scope>NUCLEOTIDE SEQUENCE [LARGE SCALE GENOMIC DNA]</scope>
    <source>
        <strain evidence="6">ATCC 1015 / CBS 113.46 / FGSC A1144 / LSHB Ac4 / NCTC 3858a / NRRL 328 / USDA 3528.7</strain>
    </source>
</reference>
<comment type="caution">
    <text evidence="5">The sequence shown here is derived from an EMBL/GenBank/DDBJ whole genome shotgun (WGS) entry which is preliminary data.</text>
</comment>
<name>G3YG09_ASPNA</name>
<dbReference type="EMBL" id="ACJE01000021">
    <property type="protein sequence ID" value="EHA17854.1"/>
    <property type="molecule type" value="Genomic_DNA"/>
</dbReference>
<evidence type="ECO:0000256" key="2">
    <source>
        <dbReference type="PROSITE-ProRule" id="PRU00267"/>
    </source>
</evidence>
<feature type="domain" description="HMG box" evidence="4">
    <location>
        <begin position="307"/>
        <end position="373"/>
    </location>
</feature>
<feature type="compositionally biased region" description="Low complexity" evidence="3">
    <location>
        <begin position="146"/>
        <end position="160"/>
    </location>
</feature>
<feature type="domain" description="HMG box" evidence="4">
    <location>
        <begin position="204"/>
        <end position="272"/>
    </location>
</feature>
<evidence type="ECO:0000313" key="6">
    <source>
        <dbReference type="Proteomes" id="UP000009038"/>
    </source>
</evidence>
<gene>
    <name evidence="5" type="ORF">ASPNIDRAFT_177328</name>
</gene>
<dbReference type="Proteomes" id="UP000009038">
    <property type="component" value="Unassembled WGS sequence"/>
</dbReference>
<keyword evidence="1 2" id="KW-0238">DNA-binding</keyword>
<dbReference type="InterPro" id="IPR036910">
    <property type="entry name" value="HMG_box_dom_sf"/>
</dbReference>
<dbReference type="InterPro" id="IPR009071">
    <property type="entry name" value="HMG_box_dom"/>
</dbReference>
<evidence type="ECO:0000259" key="4">
    <source>
        <dbReference type="PROSITE" id="PS50118"/>
    </source>
</evidence>
<sequence>SRESFITRFGISQTTELRDPNLPGFVTDRHPAQGRILRQIVVWPLSILLSTYHSRPSFTRQPLFGAMPLNLVRCGGGVLQHLQLSEAFSRPVRQAISQSHVRRMSLAALSRFSTPNVRYAPLSAALSGHLTSSYATAASPKGRAGTKSSSTKTTKSTKSTKTTKKPRAKKELTEEQKAAKKEAKEKSDLRQLVKQLKAASLTPPKRLTNHFTLTMLSKLEEVKKEGKGLKGKEAFKEAAERAKNISEAEREQFVATAATNKEAYEKEYKEWLDSHSPLEIKQANDARRRLAQIQNKKFFPLHDPRLVKRSKIAYLFYAEERHQAGDLKYMPIPERGVRIAEEWRGMTAAEKQKYVRLQEVDAERYAREYKVVYGEDP</sequence>
<dbReference type="InterPro" id="IPR050342">
    <property type="entry name" value="HMGB"/>
</dbReference>
<evidence type="ECO:0000256" key="3">
    <source>
        <dbReference type="SAM" id="MobiDB-lite"/>
    </source>
</evidence>
<feature type="non-terminal residue" evidence="5">
    <location>
        <position position="377"/>
    </location>
</feature>
<feature type="compositionally biased region" description="Basic and acidic residues" evidence="3">
    <location>
        <begin position="169"/>
        <end position="188"/>
    </location>
</feature>
<feature type="non-terminal residue" evidence="5">
    <location>
        <position position="1"/>
    </location>
</feature>
<dbReference type="STRING" id="380704.G3YG09"/>
<dbReference type="OrthoDB" id="1919336at2759"/>
<evidence type="ECO:0000256" key="1">
    <source>
        <dbReference type="ARBA" id="ARBA00023125"/>
    </source>
</evidence>
<dbReference type="SMART" id="SM00398">
    <property type="entry name" value="HMG"/>
    <property type="match status" value="2"/>
</dbReference>
<organism evidence="5 6">
    <name type="scientific">Aspergillus niger (strain ATCC 1015 / CBS 113.46 / FGSC A1144 / LSHB Ac4 / NCTC 3858a / NRRL 328 / USDA 3528.7)</name>
    <dbReference type="NCBI Taxonomy" id="380704"/>
    <lineage>
        <taxon>Eukaryota</taxon>
        <taxon>Fungi</taxon>
        <taxon>Dikarya</taxon>
        <taxon>Ascomycota</taxon>
        <taxon>Pezizomycotina</taxon>
        <taxon>Eurotiomycetes</taxon>
        <taxon>Eurotiomycetidae</taxon>
        <taxon>Eurotiales</taxon>
        <taxon>Aspergillaceae</taxon>
        <taxon>Aspergillus</taxon>
        <taxon>Aspergillus subgen. Circumdati</taxon>
    </lineage>
</organism>
<dbReference type="Gene3D" id="1.10.30.10">
    <property type="entry name" value="High mobility group box domain"/>
    <property type="match status" value="2"/>
</dbReference>
<feature type="region of interest" description="Disordered" evidence="3">
    <location>
        <begin position="133"/>
        <end position="188"/>
    </location>
</feature>
<dbReference type="GO" id="GO:0003677">
    <property type="term" value="F:DNA binding"/>
    <property type="evidence" value="ECO:0007669"/>
    <property type="project" value="UniProtKB-UniRule"/>
</dbReference>
<dbReference type="HOGENOM" id="CLU_048021_1_0_1"/>
<evidence type="ECO:0000313" key="5">
    <source>
        <dbReference type="EMBL" id="EHA17854.1"/>
    </source>
</evidence>
<keyword evidence="2" id="KW-0539">Nucleus</keyword>
<feature type="DNA-binding region" description="HMG box" evidence="2">
    <location>
        <begin position="204"/>
        <end position="272"/>
    </location>
</feature>
<dbReference type="PANTHER" id="PTHR48112">
    <property type="entry name" value="HIGH MOBILITY GROUP PROTEIN DSP1"/>
    <property type="match status" value="1"/>
</dbReference>
<feature type="DNA-binding region" description="HMG box" evidence="2">
    <location>
        <begin position="307"/>
        <end position="373"/>
    </location>
</feature>
<dbReference type="GO" id="GO:0005634">
    <property type="term" value="C:nucleus"/>
    <property type="evidence" value="ECO:0007669"/>
    <property type="project" value="UniProtKB-UniRule"/>
</dbReference>
<dbReference type="Pfam" id="PF09011">
    <property type="entry name" value="HMG_box_2"/>
    <property type="match status" value="1"/>
</dbReference>
<accession>G3YG09</accession>
<protein>
    <recommendedName>
        <fullName evidence="4">HMG box domain-containing protein</fullName>
    </recommendedName>
</protein>
<dbReference type="SUPFAM" id="SSF47095">
    <property type="entry name" value="HMG-box"/>
    <property type="match status" value="2"/>
</dbReference>
<dbReference type="VEuPathDB" id="FungiDB:ASPNIDRAFT2_177328"/>
<dbReference type="CDD" id="cd00084">
    <property type="entry name" value="HMG-box_SF"/>
    <property type="match status" value="1"/>
</dbReference>
<proteinExistence type="predicted"/>
<dbReference type="PROSITE" id="PS50118">
    <property type="entry name" value="HMG_BOX_2"/>
    <property type="match status" value="2"/>
</dbReference>